<dbReference type="OrthoDB" id="2991872at2759"/>
<accession>A0A0L0N4J3</accession>
<dbReference type="InterPro" id="IPR053175">
    <property type="entry name" value="DHMBA_Reg_Transcription_Factor"/>
</dbReference>
<feature type="non-terminal residue" evidence="4">
    <location>
        <position position="1"/>
    </location>
</feature>
<evidence type="ECO:0000256" key="1">
    <source>
        <dbReference type="ARBA" id="ARBA00023242"/>
    </source>
</evidence>
<reference evidence="4 5" key="1">
    <citation type="journal article" date="2015" name="BMC Genomics">
        <title>The genome of the truffle-parasite Tolypocladium ophioglossoides and the evolution of antifungal peptaibiotics.</title>
        <authorList>
            <person name="Quandt C.A."/>
            <person name="Bushley K.E."/>
            <person name="Spatafora J.W."/>
        </authorList>
    </citation>
    <scope>NUCLEOTIDE SEQUENCE [LARGE SCALE GENOMIC DNA]</scope>
    <source>
        <strain evidence="4 5">CBS 100239</strain>
    </source>
</reference>
<dbReference type="SMART" id="SM00066">
    <property type="entry name" value="GAL4"/>
    <property type="match status" value="1"/>
</dbReference>
<proteinExistence type="predicted"/>
<dbReference type="Proteomes" id="UP000036947">
    <property type="component" value="Unassembled WGS sequence"/>
</dbReference>
<dbReference type="EMBL" id="LFRF01000021">
    <property type="protein sequence ID" value="KND88997.1"/>
    <property type="molecule type" value="Genomic_DNA"/>
</dbReference>
<feature type="region of interest" description="Disordered" evidence="2">
    <location>
        <begin position="31"/>
        <end position="60"/>
    </location>
</feature>
<organism evidence="4 5">
    <name type="scientific">Tolypocladium ophioglossoides (strain CBS 100239)</name>
    <name type="common">Snaketongue truffleclub</name>
    <name type="synonym">Elaphocordyceps ophioglossoides</name>
    <dbReference type="NCBI Taxonomy" id="1163406"/>
    <lineage>
        <taxon>Eukaryota</taxon>
        <taxon>Fungi</taxon>
        <taxon>Dikarya</taxon>
        <taxon>Ascomycota</taxon>
        <taxon>Pezizomycotina</taxon>
        <taxon>Sordariomycetes</taxon>
        <taxon>Hypocreomycetidae</taxon>
        <taxon>Hypocreales</taxon>
        <taxon>Ophiocordycipitaceae</taxon>
        <taxon>Tolypocladium</taxon>
    </lineage>
</organism>
<dbReference type="InterPro" id="IPR001138">
    <property type="entry name" value="Zn2Cys6_DnaBD"/>
</dbReference>
<feature type="domain" description="Zn(2)-C6 fungal-type" evidence="3">
    <location>
        <begin position="66"/>
        <end position="94"/>
    </location>
</feature>
<dbReference type="STRING" id="1163406.A0A0L0N4J3"/>
<dbReference type="GO" id="GO:0008270">
    <property type="term" value="F:zinc ion binding"/>
    <property type="evidence" value="ECO:0007669"/>
    <property type="project" value="InterPro"/>
</dbReference>
<dbReference type="GO" id="GO:0000981">
    <property type="term" value="F:DNA-binding transcription factor activity, RNA polymerase II-specific"/>
    <property type="evidence" value="ECO:0007669"/>
    <property type="project" value="InterPro"/>
</dbReference>
<keyword evidence="5" id="KW-1185">Reference proteome</keyword>
<evidence type="ECO:0000313" key="4">
    <source>
        <dbReference type="EMBL" id="KND88997.1"/>
    </source>
</evidence>
<protein>
    <recommendedName>
        <fullName evidence="3">Zn(2)-C6 fungal-type domain-containing protein</fullName>
    </recommendedName>
</protein>
<gene>
    <name evidence="4" type="ORF">TOPH_06252</name>
</gene>
<sequence>SRPGSAALPRPVAADCPALSRLYIQGSLSPFRRSARADPSKSKTAAAGHRKQHQDPMVFSGRPSTACHGCRARRLKCDRVQTGCAQCLRKGIQCPGYRDPSAMRLRDETDRVARKAARALKPTTCLARQTADLVALSYHQQRQHIHPLPQAACDVAIAYFMASYIVSSPFEGYLPVLYSANASADDALSSAISAASLATLALRVGSATYMDVALRQYALALRQTNSCLTVPARAVLDRTLAAVLVLGLFEAVVFRGGQAPTSWTAHTFGAMELLQLRGPRQFKSKVSQQLFSQASNNIRASCIQRSVAVPAGFLAFNDQVQPSLDHKDLTVRLAPIVNKVAALKAQSLRAPDPNLLHEALHLDHQILFFTDGLEKELLYTVQQDAGKAPWPSRNIPVCQYPSLRIAKLWNAIHMLRAFLVSFIWHGTSGGMDLANLRTPDTAACKSDYVATLNEYATRNMAEIATRVLASVPAFMETGELEGRFSPPARTLIWPLSILQKSAICPQEVRETSLACLDKLSADLNMPQAVHVARDPECAEDWLHLCHLA</sequence>
<dbReference type="PROSITE" id="PS50048">
    <property type="entry name" value="ZN2_CY6_FUNGAL_2"/>
    <property type="match status" value="1"/>
</dbReference>
<name>A0A0L0N4J3_TOLOC</name>
<dbReference type="Pfam" id="PF11951">
    <property type="entry name" value="Fungal_trans_2"/>
    <property type="match status" value="1"/>
</dbReference>
<keyword evidence="1" id="KW-0539">Nucleus</keyword>
<dbReference type="SUPFAM" id="SSF57701">
    <property type="entry name" value="Zn2/Cys6 DNA-binding domain"/>
    <property type="match status" value="1"/>
</dbReference>
<dbReference type="Pfam" id="PF00172">
    <property type="entry name" value="Zn_clus"/>
    <property type="match status" value="1"/>
</dbReference>
<dbReference type="Gene3D" id="4.10.240.10">
    <property type="entry name" value="Zn(2)-C6 fungal-type DNA-binding domain"/>
    <property type="match status" value="1"/>
</dbReference>
<evidence type="ECO:0000313" key="5">
    <source>
        <dbReference type="Proteomes" id="UP000036947"/>
    </source>
</evidence>
<dbReference type="InterPro" id="IPR021858">
    <property type="entry name" value="Fun_TF"/>
</dbReference>
<evidence type="ECO:0000256" key="2">
    <source>
        <dbReference type="SAM" id="MobiDB-lite"/>
    </source>
</evidence>
<dbReference type="PANTHER" id="PTHR38791">
    <property type="entry name" value="ZN(II)2CYS6 TRANSCRIPTION FACTOR (EUROFUNG)-RELATED-RELATED"/>
    <property type="match status" value="1"/>
</dbReference>
<evidence type="ECO:0000259" key="3">
    <source>
        <dbReference type="PROSITE" id="PS50048"/>
    </source>
</evidence>
<dbReference type="AlphaFoldDB" id="A0A0L0N4J3"/>
<comment type="caution">
    <text evidence="4">The sequence shown here is derived from an EMBL/GenBank/DDBJ whole genome shotgun (WGS) entry which is preliminary data.</text>
</comment>
<dbReference type="InterPro" id="IPR036864">
    <property type="entry name" value="Zn2-C6_fun-type_DNA-bd_sf"/>
</dbReference>
<dbReference type="PROSITE" id="PS00463">
    <property type="entry name" value="ZN2_CY6_FUNGAL_1"/>
    <property type="match status" value="1"/>
</dbReference>
<dbReference type="CDD" id="cd00067">
    <property type="entry name" value="GAL4"/>
    <property type="match status" value="1"/>
</dbReference>